<sequence>MCNKSGLGNCCIRPVSASHTCQASVTFFFMVNSSQSRLDVDKNEKNYDDDDEIESLKDEKARSVESRVGDLYLKIGTQLAKQLEEQFYCKDEKDDNFEEEKEESKVDDDKNNQQQRIKLPQNYLDGGNTKNRKKAINLHEIGPMMELSLIRIKQGLGNSEGGGEAIPKIQIRGSWLKHKVNLRADLEMICKQKKTPEQIIDVNSEEGDFQVIAIHRAMAKYEVWVITRMSILEHLLDKEEEGLESLILSLVGRLRNWPMLKELVDRVWRLLEVSKAINGVGNVLGLSIKVCVWPMVDEDELA</sequence>
<dbReference type="AlphaFoldDB" id="A0AAV0AU17"/>
<evidence type="ECO:0000256" key="1">
    <source>
        <dbReference type="SAM" id="MobiDB-lite"/>
    </source>
</evidence>
<feature type="region of interest" description="Disordered" evidence="1">
    <location>
        <begin position="98"/>
        <end position="130"/>
    </location>
</feature>
<gene>
    <name evidence="2" type="ORF">PPACK8108_LOCUS6300</name>
</gene>
<evidence type="ECO:0000313" key="2">
    <source>
        <dbReference type="EMBL" id="CAH7671520.1"/>
    </source>
</evidence>
<proteinExistence type="predicted"/>
<protein>
    <submittedName>
        <fullName evidence="2">Uncharacterized protein</fullName>
    </submittedName>
</protein>
<organism evidence="2 3">
    <name type="scientific">Phakopsora pachyrhizi</name>
    <name type="common">Asian soybean rust disease fungus</name>
    <dbReference type="NCBI Taxonomy" id="170000"/>
    <lineage>
        <taxon>Eukaryota</taxon>
        <taxon>Fungi</taxon>
        <taxon>Dikarya</taxon>
        <taxon>Basidiomycota</taxon>
        <taxon>Pucciniomycotina</taxon>
        <taxon>Pucciniomycetes</taxon>
        <taxon>Pucciniales</taxon>
        <taxon>Phakopsoraceae</taxon>
        <taxon>Phakopsora</taxon>
    </lineage>
</organism>
<dbReference type="EMBL" id="CALTRL010001203">
    <property type="protein sequence ID" value="CAH7671520.1"/>
    <property type="molecule type" value="Genomic_DNA"/>
</dbReference>
<dbReference type="Proteomes" id="UP001153365">
    <property type="component" value="Unassembled WGS sequence"/>
</dbReference>
<keyword evidence="3" id="KW-1185">Reference proteome</keyword>
<comment type="caution">
    <text evidence="2">The sequence shown here is derived from an EMBL/GenBank/DDBJ whole genome shotgun (WGS) entry which is preliminary data.</text>
</comment>
<reference evidence="2" key="1">
    <citation type="submission" date="2022-06" db="EMBL/GenBank/DDBJ databases">
        <authorList>
            <consortium name="SYNGENTA / RWTH Aachen University"/>
        </authorList>
    </citation>
    <scope>NUCLEOTIDE SEQUENCE</scope>
</reference>
<name>A0AAV0AU17_PHAPC</name>
<accession>A0AAV0AU17</accession>
<evidence type="ECO:0000313" key="3">
    <source>
        <dbReference type="Proteomes" id="UP001153365"/>
    </source>
</evidence>
<feature type="compositionally biased region" description="Basic and acidic residues" evidence="1">
    <location>
        <begin position="102"/>
        <end position="111"/>
    </location>
</feature>